<dbReference type="PROSITE" id="PS01151">
    <property type="entry name" value="FIMBRIAL_USHER"/>
    <property type="match status" value="1"/>
</dbReference>
<proteinExistence type="inferred from homology"/>
<dbReference type="GO" id="GO:0009279">
    <property type="term" value="C:cell outer membrane"/>
    <property type="evidence" value="ECO:0007669"/>
    <property type="project" value="UniProtKB-SubCell"/>
</dbReference>
<dbReference type="Pfam" id="PF00577">
    <property type="entry name" value="Usher"/>
    <property type="match status" value="1"/>
</dbReference>
<reference evidence="2 3" key="1">
    <citation type="submission" date="2013-02" db="EMBL/GenBank/DDBJ databases">
        <title>Insights into the proteome of triclosan-resistant Pseudomonas putida TRO1, isolated from activated sludge.</title>
        <authorList>
            <person name="Lolas I.B."/>
            <person name="Almeida B."/>
            <person name="Starnawski P.M."/>
            <person name="Soenderkaer M."/>
            <person name="Nielsen K.L."/>
            <person name="Nielsen J.L."/>
        </authorList>
    </citation>
    <scope>NUCLEOTIDE SEQUENCE [LARGE SCALE GENOMIC DNA]</scope>
    <source>
        <strain evidence="2 3">TRO1</strain>
    </source>
</reference>
<dbReference type="InterPro" id="IPR000015">
    <property type="entry name" value="Fimb_usher"/>
</dbReference>
<comment type="caution">
    <text evidence="2">The sequence shown here is derived from an EMBL/GenBank/DDBJ whole genome shotgun (WGS) entry which is preliminary data.</text>
</comment>
<organism evidence="2 3">
    <name type="scientific">Pseudomonas putida TRO1</name>
    <dbReference type="NCBI Taxonomy" id="1227924"/>
    <lineage>
        <taxon>Bacteria</taxon>
        <taxon>Pseudomonadati</taxon>
        <taxon>Pseudomonadota</taxon>
        <taxon>Gammaproteobacteria</taxon>
        <taxon>Pseudomonadales</taxon>
        <taxon>Pseudomonadaceae</taxon>
        <taxon>Pseudomonas</taxon>
    </lineage>
</organism>
<sequence>MFRSLPFKGVQLASDLGMLPDVLQSYAPVIRGVAQTRAKLEVLHNGYPIYSTYVAAGPYEIDDLGIGGGSGELEIVLTEADGQACISAWASLSTELVAIHSHRQMT</sequence>
<keyword evidence="1" id="KW-0998">Cell outer membrane</keyword>
<comment type="subcellular location">
    <subcellularLocation>
        <location evidence="1">Cell outer membrane</location>
        <topology evidence="1">Multi-pass membrane protein</topology>
    </subcellularLocation>
</comment>
<dbReference type="PANTHER" id="PTHR30451:SF21">
    <property type="entry name" value="FIMBRIAL USHER DOMAIN-CONTAINING PROTEIN YDET-RELATED"/>
    <property type="match status" value="1"/>
</dbReference>
<dbReference type="AlphaFoldDB" id="A0AAD2ZTR4"/>
<evidence type="ECO:0000313" key="2">
    <source>
        <dbReference type="EMBL" id="ENY77309.1"/>
    </source>
</evidence>
<dbReference type="Gene3D" id="2.60.40.3110">
    <property type="match status" value="1"/>
</dbReference>
<gene>
    <name evidence="2" type="ORF">C206_12774</name>
</gene>
<accession>A0AAD2ZTR4</accession>
<name>A0AAD2ZTR4_PSEPU</name>
<dbReference type="GO" id="GO:0009297">
    <property type="term" value="P:pilus assembly"/>
    <property type="evidence" value="ECO:0007669"/>
    <property type="project" value="InterPro"/>
</dbReference>
<comment type="similarity">
    <text evidence="1">Belongs to the fimbrial export usher family.</text>
</comment>
<keyword evidence="1" id="KW-0472">Membrane</keyword>
<dbReference type="EMBL" id="APBQ01000072">
    <property type="protein sequence ID" value="ENY77309.1"/>
    <property type="molecule type" value="Genomic_DNA"/>
</dbReference>
<dbReference type="PANTHER" id="PTHR30451">
    <property type="entry name" value="OUTER MEMBRANE USHER PROTEIN"/>
    <property type="match status" value="1"/>
</dbReference>
<dbReference type="InterPro" id="IPR018030">
    <property type="entry name" value="Fimbrial_membr_usher_CS"/>
</dbReference>
<evidence type="ECO:0000256" key="1">
    <source>
        <dbReference type="RuleBase" id="RU003884"/>
    </source>
</evidence>
<keyword evidence="1" id="KW-0813">Transport</keyword>
<dbReference type="GO" id="GO:0015473">
    <property type="term" value="F:fimbrial usher porin activity"/>
    <property type="evidence" value="ECO:0007669"/>
    <property type="project" value="InterPro"/>
</dbReference>
<keyword evidence="1" id="KW-0812">Transmembrane</keyword>
<keyword evidence="1" id="KW-1029">Fimbrium biogenesis</keyword>
<evidence type="ECO:0000313" key="3">
    <source>
        <dbReference type="Proteomes" id="UP000013237"/>
    </source>
</evidence>
<dbReference type="Proteomes" id="UP000013237">
    <property type="component" value="Unassembled WGS sequence"/>
</dbReference>
<protein>
    <submittedName>
        <fullName evidence="2">Fimbrial biogenesis outer membrane usher protein</fullName>
    </submittedName>
</protein>